<dbReference type="EMBL" id="CP007452">
    <property type="protein sequence ID" value="AHM57423.1"/>
    <property type="molecule type" value="Genomic_DNA"/>
</dbReference>
<dbReference type="eggNOG" id="ENOG50333GJ">
    <property type="taxonomic scope" value="Bacteria"/>
</dbReference>
<gene>
    <name evidence="2" type="ORF">EAL2_c21420</name>
</gene>
<dbReference type="NCBIfam" id="NF040734">
    <property type="entry name" value="CC-COOH_SaoC"/>
    <property type="match status" value="1"/>
</dbReference>
<evidence type="ECO:0000256" key="1">
    <source>
        <dbReference type="SAM" id="SignalP"/>
    </source>
</evidence>
<dbReference type="RefSeq" id="WP_025436347.1">
    <property type="nucleotide sequence ID" value="NZ_CP007452.1"/>
</dbReference>
<dbReference type="PATRIC" id="fig|1286171.3.peg.2091"/>
<accession>W8THV3</accession>
<keyword evidence="1" id="KW-0732">Signal</keyword>
<evidence type="ECO:0000313" key="3">
    <source>
        <dbReference type="Proteomes" id="UP000019591"/>
    </source>
</evidence>
<feature type="signal peptide" evidence="1">
    <location>
        <begin position="1"/>
        <end position="21"/>
    </location>
</feature>
<keyword evidence="3" id="KW-1185">Reference proteome</keyword>
<dbReference type="PROSITE" id="PS51257">
    <property type="entry name" value="PROKAR_LIPOPROTEIN"/>
    <property type="match status" value="1"/>
</dbReference>
<protein>
    <submittedName>
        <fullName evidence="2">Putative lipoprotein</fullName>
    </submittedName>
</protein>
<dbReference type="HOGENOM" id="CLU_128138_0_0_9"/>
<dbReference type="STRING" id="1286171.EAL2_c21420"/>
<dbReference type="KEGG" id="eac:EAL2_c21420"/>
<name>W8THV3_PEPAC</name>
<proteinExistence type="predicted"/>
<feature type="chain" id="PRO_5039725227" evidence="1">
    <location>
        <begin position="22"/>
        <end position="158"/>
    </location>
</feature>
<sequence>MIRKISYVMAMIILIAGLSGCSSNPKSENKKADLGVPADNELLAYFKAQYPDREPVQCAYEDITSDGSKDLIVIFENEKDKKQMCAVIAEENEKHQLTEPIPAPAENQKIQFKDIDEKDELEFIVSGSKNGSVGYAIYRIIDNRMINLFGEGMEDCCD</sequence>
<evidence type="ECO:0000313" key="2">
    <source>
        <dbReference type="EMBL" id="AHM57423.1"/>
    </source>
</evidence>
<reference evidence="2 3" key="1">
    <citation type="journal article" date="2014" name="Genome Announc.">
        <title>Complete Genome Sequence of Amino Acid-Utilizing Eubacterium acidaminophilum al-2 (DSM 3953).</title>
        <authorList>
            <person name="Poehlein A."/>
            <person name="Andreesen J.R."/>
            <person name="Daniel R."/>
        </authorList>
    </citation>
    <scope>NUCLEOTIDE SEQUENCE [LARGE SCALE GENOMIC DNA]</scope>
    <source>
        <strain evidence="2 3">DSM 3953</strain>
    </source>
</reference>
<keyword evidence="2" id="KW-0449">Lipoprotein</keyword>
<organism evidence="2 3">
    <name type="scientific">Peptoclostridium acidaminophilum DSM 3953</name>
    <dbReference type="NCBI Taxonomy" id="1286171"/>
    <lineage>
        <taxon>Bacteria</taxon>
        <taxon>Bacillati</taxon>
        <taxon>Bacillota</taxon>
        <taxon>Clostridia</taxon>
        <taxon>Peptostreptococcales</taxon>
        <taxon>Peptoclostridiaceae</taxon>
        <taxon>Peptoclostridium</taxon>
    </lineage>
</organism>
<dbReference type="Proteomes" id="UP000019591">
    <property type="component" value="Chromosome"/>
</dbReference>
<dbReference type="AlphaFoldDB" id="W8THV3"/>